<evidence type="ECO:0000313" key="4">
    <source>
        <dbReference type="Proteomes" id="UP000011586"/>
    </source>
</evidence>
<feature type="transmembrane region" description="Helical" evidence="1">
    <location>
        <begin position="135"/>
        <end position="158"/>
    </location>
</feature>
<proteinExistence type="predicted"/>
<dbReference type="STRING" id="1227465.C463_17183"/>
<dbReference type="AlphaFoldDB" id="M0DUX0"/>
<feature type="transmembrane region" description="Helical" evidence="1">
    <location>
        <begin position="103"/>
        <end position="123"/>
    </location>
</feature>
<dbReference type="InterPro" id="IPR003675">
    <property type="entry name" value="Rce1/LyrA-like_dom"/>
</dbReference>
<keyword evidence="1" id="KW-0472">Membrane</keyword>
<keyword evidence="4" id="KW-1185">Reference proteome</keyword>
<dbReference type="EMBL" id="AOJK01000080">
    <property type="protein sequence ID" value="ELZ39301.1"/>
    <property type="molecule type" value="Genomic_DNA"/>
</dbReference>
<dbReference type="GO" id="GO:0004175">
    <property type="term" value="F:endopeptidase activity"/>
    <property type="evidence" value="ECO:0007669"/>
    <property type="project" value="UniProtKB-ARBA"/>
</dbReference>
<dbReference type="Proteomes" id="UP000011586">
    <property type="component" value="Unassembled WGS sequence"/>
</dbReference>
<comment type="caution">
    <text evidence="3">The sequence shown here is derived from an EMBL/GenBank/DDBJ whole genome shotgun (WGS) entry which is preliminary data.</text>
</comment>
<dbReference type="Pfam" id="PF02517">
    <property type="entry name" value="Rce1-like"/>
    <property type="match status" value="1"/>
</dbReference>
<keyword evidence="1" id="KW-1133">Transmembrane helix</keyword>
<organism evidence="3 4">
    <name type="scientific">Halorubrum californiense DSM 19288</name>
    <dbReference type="NCBI Taxonomy" id="1227465"/>
    <lineage>
        <taxon>Archaea</taxon>
        <taxon>Methanobacteriati</taxon>
        <taxon>Methanobacteriota</taxon>
        <taxon>Stenosarchaea group</taxon>
        <taxon>Halobacteria</taxon>
        <taxon>Halobacteriales</taxon>
        <taxon>Haloferacaceae</taxon>
        <taxon>Halorubrum</taxon>
    </lineage>
</organism>
<feature type="transmembrane region" description="Helical" evidence="1">
    <location>
        <begin position="187"/>
        <end position="207"/>
    </location>
</feature>
<evidence type="ECO:0000259" key="2">
    <source>
        <dbReference type="Pfam" id="PF02517"/>
    </source>
</evidence>
<feature type="transmembrane region" description="Helical" evidence="1">
    <location>
        <begin position="214"/>
        <end position="233"/>
    </location>
</feature>
<dbReference type="PANTHER" id="PTHR39430">
    <property type="entry name" value="MEMBRANE-ASSOCIATED PROTEASE-RELATED"/>
    <property type="match status" value="1"/>
</dbReference>
<sequence length="319" mass="33089">MTGSTVTGRIRRAATRMVFGEDGRPRAVYRATVAVLIGIVGLIVGDAAATLLPIEGGELKQAVQSVASAVAVLSGLAVTAHYFDHRSLADYGFKQTRGWVVNVIVGGFAGVTVVGVAFGVGMVARSFRVVEVAPVADVSSLLPALAVAMVSFVAVGVLEELVFRGAVLTNIAEGVAMRSINTTTALGSAWLVSSLIFGVIHGPLGYLPSGASRLGMLIVWTTAGGVFGIAYLLTGQLALPIGLHIGVNWAANYVFLATAEPAVVRVEFHSRALWHPIAGLPLLAGLGVAVGLIMGYVAWQRGSLRPHKSILQATEELNG</sequence>
<gene>
    <name evidence="3" type="ORF">C463_17183</name>
</gene>
<feature type="domain" description="CAAX prenyl protease 2/Lysostaphin resistance protein A-like" evidence="2">
    <location>
        <begin position="145"/>
        <end position="249"/>
    </location>
</feature>
<accession>M0DUX0</accession>
<dbReference type="PANTHER" id="PTHR39430:SF1">
    <property type="entry name" value="PROTEASE"/>
    <property type="match status" value="1"/>
</dbReference>
<feature type="transmembrane region" description="Helical" evidence="1">
    <location>
        <begin position="27"/>
        <end position="54"/>
    </location>
</feature>
<name>M0DUX0_9EURY</name>
<evidence type="ECO:0000313" key="3">
    <source>
        <dbReference type="EMBL" id="ELZ39301.1"/>
    </source>
</evidence>
<feature type="transmembrane region" description="Helical" evidence="1">
    <location>
        <begin position="66"/>
        <end position="83"/>
    </location>
</feature>
<protein>
    <recommendedName>
        <fullName evidence="2">CAAX prenyl protease 2/Lysostaphin resistance protein A-like domain-containing protein</fullName>
    </recommendedName>
</protein>
<reference evidence="3 4" key="1">
    <citation type="journal article" date="2014" name="PLoS Genet.">
        <title>Phylogenetically driven sequencing of extremely halophilic archaea reveals strategies for static and dynamic osmo-response.</title>
        <authorList>
            <person name="Becker E.A."/>
            <person name="Seitzer P.M."/>
            <person name="Tritt A."/>
            <person name="Larsen D."/>
            <person name="Krusor M."/>
            <person name="Yao A.I."/>
            <person name="Wu D."/>
            <person name="Madern D."/>
            <person name="Eisen J.A."/>
            <person name="Darling A.E."/>
            <person name="Facciotti M.T."/>
        </authorList>
    </citation>
    <scope>NUCLEOTIDE SEQUENCE [LARGE SCALE GENOMIC DNA]</scope>
    <source>
        <strain evidence="3 4">DSM 19288</strain>
    </source>
</reference>
<keyword evidence="1" id="KW-0812">Transmembrane</keyword>
<dbReference type="GO" id="GO:0080120">
    <property type="term" value="P:CAAX-box protein maturation"/>
    <property type="evidence" value="ECO:0007669"/>
    <property type="project" value="UniProtKB-ARBA"/>
</dbReference>
<feature type="transmembrane region" description="Helical" evidence="1">
    <location>
        <begin position="277"/>
        <end position="299"/>
    </location>
</feature>
<evidence type="ECO:0000256" key="1">
    <source>
        <dbReference type="SAM" id="Phobius"/>
    </source>
</evidence>